<evidence type="ECO:0000256" key="5">
    <source>
        <dbReference type="ARBA" id="ARBA00014515"/>
    </source>
</evidence>
<dbReference type="Pfam" id="PF14935">
    <property type="entry name" value="TMEM138"/>
    <property type="match status" value="1"/>
</dbReference>
<comment type="subcellular location">
    <subcellularLocation>
        <location evidence="3">Cell projection</location>
        <location evidence="3">Cilium</location>
    </subcellularLocation>
    <subcellularLocation>
        <location evidence="2">Vacuole membrane</location>
        <topology evidence="2">Multi-pass membrane protein</topology>
    </subcellularLocation>
</comment>
<evidence type="ECO:0000256" key="12">
    <source>
        <dbReference type="ARBA" id="ARBA00023180"/>
    </source>
</evidence>
<evidence type="ECO:0000256" key="2">
    <source>
        <dbReference type="ARBA" id="ARBA00004128"/>
    </source>
</evidence>
<keyword evidence="6" id="KW-0926">Vacuole</keyword>
<keyword evidence="12" id="KW-0325">Glycoprotein</keyword>
<keyword evidence="13" id="KW-0966">Cell projection</keyword>
<accession>A0A6A4WR28</accession>
<dbReference type="PANTHER" id="PTHR13306">
    <property type="entry name" value="TRANSMEMBRANE PROTEIN 138"/>
    <property type="match status" value="1"/>
</dbReference>
<keyword evidence="16" id="KW-1185">Reference proteome</keyword>
<evidence type="ECO:0000256" key="6">
    <source>
        <dbReference type="ARBA" id="ARBA00022554"/>
    </source>
</evidence>
<dbReference type="GO" id="GO:0005929">
    <property type="term" value="C:cilium"/>
    <property type="evidence" value="ECO:0007669"/>
    <property type="project" value="UniProtKB-SubCell"/>
</dbReference>
<dbReference type="EMBL" id="VIIS01000683">
    <property type="protein sequence ID" value="KAF0306224.1"/>
    <property type="molecule type" value="Genomic_DNA"/>
</dbReference>
<dbReference type="PANTHER" id="PTHR13306:SF6">
    <property type="entry name" value="TRANSMEMBRANE PROTEIN 138"/>
    <property type="match status" value="1"/>
</dbReference>
<dbReference type="AlphaFoldDB" id="A0A6A4WR28"/>
<protein>
    <recommendedName>
        <fullName evidence="5">Transmembrane protein 138</fullName>
    </recommendedName>
</protein>
<reference evidence="15 16" key="1">
    <citation type="submission" date="2019-07" db="EMBL/GenBank/DDBJ databases">
        <title>Draft genome assembly of a fouling barnacle, Amphibalanus amphitrite (Darwin, 1854): The first reference genome for Thecostraca.</title>
        <authorList>
            <person name="Kim W."/>
        </authorList>
    </citation>
    <scope>NUCLEOTIDE SEQUENCE [LARGE SCALE GENOMIC DNA]</scope>
    <source>
        <strain evidence="15">SNU_AA5</strain>
        <tissue evidence="15">Soma without cirri and trophi</tissue>
    </source>
</reference>
<evidence type="ECO:0000256" key="7">
    <source>
        <dbReference type="ARBA" id="ARBA00022692"/>
    </source>
</evidence>
<feature type="transmembrane region" description="Helical" evidence="14">
    <location>
        <begin position="12"/>
        <end position="29"/>
    </location>
</feature>
<feature type="transmembrane region" description="Helical" evidence="14">
    <location>
        <begin position="111"/>
        <end position="134"/>
    </location>
</feature>
<keyword evidence="9 14" id="KW-1133">Transmembrane helix</keyword>
<evidence type="ECO:0000313" key="15">
    <source>
        <dbReference type="EMBL" id="KAF0306224.1"/>
    </source>
</evidence>
<evidence type="ECO:0000256" key="13">
    <source>
        <dbReference type="ARBA" id="ARBA00023273"/>
    </source>
</evidence>
<dbReference type="GO" id="GO:0030030">
    <property type="term" value="P:cell projection organization"/>
    <property type="evidence" value="ECO:0007669"/>
    <property type="project" value="UniProtKB-KW"/>
</dbReference>
<dbReference type="GO" id="GO:0005774">
    <property type="term" value="C:vacuolar membrane"/>
    <property type="evidence" value="ECO:0007669"/>
    <property type="project" value="UniProtKB-SubCell"/>
</dbReference>
<comment type="function">
    <text evidence="1">Required for ciliogenesis.</text>
</comment>
<evidence type="ECO:0000256" key="14">
    <source>
        <dbReference type="SAM" id="Phobius"/>
    </source>
</evidence>
<feature type="transmembrane region" description="Helical" evidence="14">
    <location>
        <begin position="41"/>
        <end position="67"/>
    </location>
</feature>
<evidence type="ECO:0000256" key="3">
    <source>
        <dbReference type="ARBA" id="ARBA00004138"/>
    </source>
</evidence>
<proteinExistence type="inferred from homology"/>
<organism evidence="15 16">
    <name type="scientific">Amphibalanus amphitrite</name>
    <name type="common">Striped barnacle</name>
    <name type="synonym">Balanus amphitrite</name>
    <dbReference type="NCBI Taxonomy" id="1232801"/>
    <lineage>
        <taxon>Eukaryota</taxon>
        <taxon>Metazoa</taxon>
        <taxon>Ecdysozoa</taxon>
        <taxon>Arthropoda</taxon>
        <taxon>Crustacea</taxon>
        <taxon>Multicrustacea</taxon>
        <taxon>Cirripedia</taxon>
        <taxon>Thoracica</taxon>
        <taxon>Thoracicalcarea</taxon>
        <taxon>Balanomorpha</taxon>
        <taxon>Balanoidea</taxon>
        <taxon>Balanidae</taxon>
        <taxon>Amphibalaninae</taxon>
        <taxon>Amphibalanus</taxon>
    </lineage>
</organism>
<evidence type="ECO:0000256" key="1">
    <source>
        <dbReference type="ARBA" id="ARBA00003709"/>
    </source>
</evidence>
<keyword evidence="7 14" id="KW-0812">Transmembrane</keyword>
<evidence type="ECO:0000256" key="8">
    <source>
        <dbReference type="ARBA" id="ARBA00022794"/>
    </source>
</evidence>
<evidence type="ECO:0000256" key="4">
    <source>
        <dbReference type="ARBA" id="ARBA00010572"/>
    </source>
</evidence>
<comment type="similarity">
    <text evidence="4">Belongs to the TMEM138 family.</text>
</comment>
<name>A0A6A4WR28_AMPAM</name>
<dbReference type="Proteomes" id="UP000440578">
    <property type="component" value="Unassembled WGS sequence"/>
</dbReference>
<evidence type="ECO:0000313" key="16">
    <source>
        <dbReference type="Proteomes" id="UP000440578"/>
    </source>
</evidence>
<keyword evidence="8" id="KW-0970">Cilium biogenesis/degradation</keyword>
<dbReference type="InterPro" id="IPR024133">
    <property type="entry name" value="TM_138"/>
</dbReference>
<gene>
    <name evidence="15" type="primary">tmem138</name>
    <name evidence="15" type="ORF">FJT64_022224</name>
</gene>
<evidence type="ECO:0000256" key="11">
    <source>
        <dbReference type="ARBA" id="ARBA00023136"/>
    </source>
</evidence>
<evidence type="ECO:0000256" key="9">
    <source>
        <dbReference type="ARBA" id="ARBA00022989"/>
    </source>
</evidence>
<comment type="caution">
    <text evidence="15">The sequence shown here is derived from an EMBL/GenBank/DDBJ whole genome shotgun (WGS) entry which is preliminary data.</text>
</comment>
<dbReference type="OrthoDB" id="189688at2759"/>
<keyword evidence="11 14" id="KW-0472">Membrane</keyword>
<evidence type="ECO:0000256" key="10">
    <source>
        <dbReference type="ARBA" id="ARBA00023069"/>
    </source>
</evidence>
<keyword evidence="10" id="KW-0969">Cilium</keyword>
<sequence>MPVPISKYTYMLGVQTLFILADLIFNIVADTVRMENVLRLILFIIQDVALVFSLIVVFLNFVSTYVFQAGLVGVLLTRFRATLALNTAYLALSVGLHSWSLDRQWADPYLVVWTPGLLALYSVHRIVSVLHYYFYKRTALELCDPELYEDSPWLQKYLHGS</sequence>